<feature type="region of interest" description="Disordered" evidence="1">
    <location>
        <begin position="129"/>
        <end position="159"/>
    </location>
</feature>
<dbReference type="EMBL" id="LWDE02002500">
    <property type="protein sequence ID" value="KAE8237483.1"/>
    <property type="molecule type" value="Genomic_DNA"/>
</dbReference>
<evidence type="ECO:0000256" key="1">
    <source>
        <dbReference type="SAM" id="MobiDB-lite"/>
    </source>
</evidence>
<organism evidence="2 3">
    <name type="scientific">Tilletia controversa</name>
    <name type="common">dwarf bunt fungus</name>
    <dbReference type="NCBI Taxonomy" id="13291"/>
    <lineage>
        <taxon>Eukaryota</taxon>
        <taxon>Fungi</taxon>
        <taxon>Dikarya</taxon>
        <taxon>Basidiomycota</taxon>
        <taxon>Ustilaginomycotina</taxon>
        <taxon>Exobasidiomycetes</taxon>
        <taxon>Tilletiales</taxon>
        <taxon>Tilletiaceae</taxon>
        <taxon>Tilletia</taxon>
    </lineage>
</organism>
<comment type="caution">
    <text evidence="2">The sequence shown here is derived from an EMBL/GenBank/DDBJ whole genome shotgun (WGS) entry which is preliminary data.</text>
</comment>
<dbReference type="Gene3D" id="1.25.40.10">
    <property type="entry name" value="Tetratricopeptide repeat domain"/>
    <property type="match status" value="1"/>
</dbReference>
<feature type="compositionally biased region" description="Basic and acidic residues" evidence="1">
    <location>
        <begin position="136"/>
        <end position="145"/>
    </location>
</feature>
<dbReference type="SUPFAM" id="SSF48452">
    <property type="entry name" value="TPR-like"/>
    <property type="match status" value="2"/>
</dbReference>
<evidence type="ECO:0000313" key="2">
    <source>
        <dbReference type="EMBL" id="KAE8237483.1"/>
    </source>
</evidence>
<gene>
    <name evidence="2" type="ORF">A4X06_0g9214</name>
</gene>
<dbReference type="AlphaFoldDB" id="A0A8X7SS42"/>
<reference evidence="2" key="2">
    <citation type="journal article" date="2019" name="IMA Fungus">
        <title>Genome sequencing and comparison of five Tilletia species to identify candidate genes for the detection of regulated species infecting wheat.</title>
        <authorList>
            <person name="Nguyen H.D.T."/>
            <person name="Sultana T."/>
            <person name="Kesanakurti P."/>
            <person name="Hambleton S."/>
        </authorList>
    </citation>
    <scope>NUCLEOTIDE SEQUENCE</scope>
    <source>
        <strain evidence="2">DAOMC 236426</strain>
    </source>
</reference>
<name>A0A8X7SS42_9BASI</name>
<sequence>ATAILLQQIKTLVQVFHRFVLLHARDSIVISSANRSRIVSKLDEFSGVQHDLLSVAQKHLGLGTLGRLQRATLHPSYRDRPQLLAVEEIISQLVVALKEGVPPTNQSLAEYPDLRTDLHLGFFLRNLRPPSFPPPDTDRGVKRTQDQLTDSGRSHDADHSLDLEESACPYSPPFIHEFTPAGLAFKEIGQLRQRREQASTRLMGISLIWKSSTGANLMRSSFSMSTTSLLTLSLLFYQLQSYENADQLAEVFVTTVREEHERFPSTANRLRLCNALGFLVLIFGESDRDVEAMYAAEEALALLQPLYKDDPAQHLPLVASLKLTYSIALSRMADKELGSQTQLLLRRKACRVAHQATTLARAAHQANPTDTEATINLALALSSQGGLCRELSETCAEIKAMQAKNQASYEKHLSDKLHFNPLTLPPFLGTQYTRDKLDDWSCGDLEDAGAAYEATIEILRELAKEDPELCDPLLAETLQAAADVYNSNLKPKTELCIARYREAISIYRRLAESFPLLFNSSLELGNYDLALRLRWEGRLVEANDAFGDMLTFRPADEVDPAVPIWRSSDVRASVHHARALLCARLERYDEGLTHATTSCLLFAGVDPQFEDLTEPLAVRGFCRWASGKQNASEAQRKLKKSIGIAVHNGRHFPRRQEIREMREQDHGYFLALGWMGAVQCTLGERNEARIQGERAVELARIMLVSENVMQQAERAVEQLDFVLPHLLVLLAGTHWEAGRSEAAWDAVEESLRLGEGVKGLDGSTRKTALLLKARLLGGKGSGEEAAAVRVEADTIAFKGFLEAIGP</sequence>
<dbReference type="InterPro" id="IPR011990">
    <property type="entry name" value="TPR-like_helical_dom_sf"/>
</dbReference>
<reference evidence="2" key="1">
    <citation type="submission" date="2016-04" db="EMBL/GenBank/DDBJ databases">
        <authorList>
            <person name="Nguyen H.D."/>
            <person name="Samba Siva P."/>
            <person name="Cullis J."/>
            <person name="Levesque C.A."/>
            <person name="Hambleton S."/>
        </authorList>
    </citation>
    <scope>NUCLEOTIDE SEQUENCE</scope>
    <source>
        <strain evidence="2">DAOMC 236426</strain>
    </source>
</reference>
<proteinExistence type="predicted"/>
<evidence type="ECO:0000313" key="3">
    <source>
        <dbReference type="Proteomes" id="UP000077684"/>
    </source>
</evidence>
<accession>A0A8X7SS42</accession>
<keyword evidence="3" id="KW-1185">Reference proteome</keyword>
<feature type="non-terminal residue" evidence="2">
    <location>
        <position position="1"/>
    </location>
</feature>
<protein>
    <submittedName>
        <fullName evidence="2">Uncharacterized protein</fullName>
    </submittedName>
</protein>
<dbReference type="Proteomes" id="UP000077684">
    <property type="component" value="Unassembled WGS sequence"/>
</dbReference>